<feature type="region of interest" description="Disordered" evidence="2">
    <location>
        <begin position="78"/>
        <end position="249"/>
    </location>
</feature>
<dbReference type="GO" id="GO:0006508">
    <property type="term" value="P:proteolysis"/>
    <property type="evidence" value="ECO:0007669"/>
    <property type="project" value="InterPro"/>
</dbReference>
<feature type="compositionally biased region" description="Low complexity" evidence="2">
    <location>
        <begin position="775"/>
        <end position="785"/>
    </location>
</feature>
<feature type="compositionally biased region" description="Basic and acidic residues" evidence="2">
    <location>
        <begin position="471"/>
        <end position="488"/>
    </location>
</feature>
<proteinExistence type="inferred from homology"/>
<dbReference type="Gene3D" id="1.10.1380.10">
    <property type="entry name" value="Neutral endopeptidase , domain2"/>
    <property type="match status" value="1"/>
</dbReference>
<organism evidence="4 5">
    <name type="scientific">Rhipicephalus sanguineus</name>
    <name type="common">Brown dog tick</name>
    <name type="synonym">Ixodes sanguineus</name>
    <dbReference type="NCBI Taxonomy" id="34632"/>
    <lineage>
        <taxon>Eukaryota</taxon>
        <taxon>Metazoa</taxon>
        <taxon>Ecdysozoa</taxon>
        <taxon>Arthropoda</taxon>
        <taxon>Chelicerata</taxon>
        <taxon>Arachnida</taxon>
        <taxon>Acari</taxon>
        <taxon>Parasitiformes</taxon>
        <taxon>Ixodida</taxon>
        <taxon>Ixodoidea</taxon>
        <taxon>Ixodidae</taxon>
        <taxon>Rhipicephalinae</taxon>
        <taxon>Rhipicephalus</taxon>
        <taxon>Rhipicephalus</taxon>
    </lineage>
</organism>
<feature type="region of interest" description="Disordered" evidence="2">
    <location>
        <begin position="381"/>
        <end position="651"/>
    </location>
</feature>
<dbReference type="InterPro" id="IPR008753">
    <property type="entry name" value="Peptidase_M13_N"/>
</dbReference>
<reference evidence="4" key="2">
    <citation type="submission" date="2021-09" db="EMBL/GenBank/DDBJ databases">
        <authorList>
            <person name="Jia N."/>
            <person name="Wang J."/>
            <person name="Shi W."/>
            <person name="Du L."/>
            <person name="Sun Y."/>
            <person name="Zhan W."/>
            <person name="Jiang J."/>
            <person name="Wang Q."/>
            <person name="Zhang B."/>
            <person name="Ji P."/>
            <person name="Sakyi L.B."/>
            <person name="Cui X."/>
            <person name="Yuan T."/>
            <person name="Jiang B."/>
            <person name="Yang W."/>
            <person name="Lam T.T.-Y."/>
            <person name="Chang Q."/>
            <person name="Ding S."/>
            <person name="Wang X."/>
            <person name="Zhu J."/>
            <person name="Ruan X."/>
            <person name="Zhao L."/>
            <person name="Wei J."/>
            <person name="Que T."/>
            <person name="Du C."/>
            <person name="Cheng J."/>
            <person name="Dai P."/>
            <person name="Han X."/>
            <person name="Huang E."/>
            <person name="Gao Y."/>
            <person name="Liu J."/>
            <person name="Shao H."/>
            <person name="Ye R."/>
            <person name="Li L."/>
            <person name="Wei W."/>
            <person name="Wang X."/>
            <person name="Wang C."/>
            <person name="Huo Q."/>
            <person name="Li W."/>
            <person name="Guo W."/>
            <person name="Chen H."/>
            <person name="Chen S."/>
            <person name="Zhou L."/>
            <person name="Zhou L."/>
            <person name="Ni X."/>
            <person name="Tian J."/>
            <person name="Zhou Y."/>
            <person name="Sheng Y."/>
            <person name="Liu T."/>
            <person name="Pan Y."/>
            <person name="Xia L."/>
            <person name="Li J."/>
            <person name="Zhao F."/>
            <person name="Cao W."/>
        </authorList>
    </citation>
    <scope>NUCLEOTIDE SEQUENCE</scope>
    <source>
        <strain evidence="4">Rsan-2018</strain>
        <tissue evidence="4">Larvae</tissue>
    </source>
</reference>
<evidence type="ECO:0000313" key="5">
    <source>
        <dbReference type="Proteomes" id="UP000821837"/>
    </source>
</evidence>
<reference evidence="4" key="1">
    <citation type="journal article" date="2020" name="Cell">
        <title>Large-Scale Comparative Analyses of Tick Genomes Elucidate Their Genetic Diversity and Vector Capacities.</title>
        <authorList>
            <consortium name="Tick Genome and Microbiome Consortium (TIGMIC)"/>
            <person name="Jia N."/>
            <person name="Wang J."/>
            <person name="Shi W."/>
            <person name="Du L."/>
            <person name="Sun Y."/>
            <person name="Zhan W."/>
            <person name="Jiang J.F."/>
            <person name="Wang Q."/>
            <person name="Zhang B."/>
            <person name="Ji P."/>
            <person name="Bell-Sakyi L."/>
            <person name="Cui X.M."/>
            <person name="Yuan T.T."/>
            <person name="Jiang B.G."/>
            <person name="Yang W.F."/>
            <person name="Lam T.T."/>
            <person name="Chang Q.C."/>
            <person name="Ding S.J."/>
            <person name="Wang X.J."/>
            <person name="Zhu J.G."/>
            <person name="Ruan X.D."/>
            <person name="Zhao L."/>
            <person name="Wei J.T."/>
            <person name="Ye R.Z."/>
            <person name="Que T.C."/>
            <person name="Du C.H."/>
            <person name="Zhou Y.H."/>
            <person name="Cheng J.X."/>
            <person name="Dai P.F."/>
            <person name="Guo W.B."/>
            <person name="Han X.H."/>
            <person name="Huang E.J."/>
            <person name="Li L.F."/>
            <person name="Wei W."/>
            <person name="Gao Y.C."/>
            <person name="Liu J.Z."/>
            <person name="Shao H.Z."/>
            <person name="Wang X."/>
            <person name="Wang C.C."/>
            <person name="Yang T.C."/>
            <person name="Huo Q.B."/>
            <person name="Li W."/>
            <person name="Chen H.Y."/>
            <person name="Chen S.E."/>
            <person name="Zhou L.G."/>
            <person name="Ni X.B."/>
            <person name="Tian J.H."/>
            <person name="Sheng Y."/>
            <person name="Liu T."/>
            <person name="Pan Y.S."/>
            <person name="Xia L.Y."/>
            <person name="Li J."/>
            <person name="Zhao F."/>
            <person name="Cao W.C."/>
        </authorList>
    </citation>
    <scope>NUCLEOTIDE SEQUENCE</scope>
    <source>
        <strain evidence="4">Rsan-2018</strain>
    </source>
</reference>
<dbReference type="Proteomes" id="UP000821837">
    <property type="component" value="Unassembled WGS sequence"/>
</dbReference>
<feature type="compositionally biased region" description="Polar residues" evidence="2">
    <location>
        <begin position="534"/>
        <end position="546"/>
    </location>
</feature>
<feature type="compositionally biased region" description="Basic and acidic residues" evidence="2">
    <location>
        <begin position="344"/>
        <end position="354"/>
    </location>
</feature>
<evidence type="ECO:0000259" key="3">
    <source>
        <dbReference type="Pfam" id="PF05649"/>
    </source>
</evidence>
<feature type="region of interest" description="Disordered" evidence="2">
    <location>
        <begin position="670"/>
        <end position="874"/>
    </location>
</feature>
<name>A0A9D4SRX9_RHISA</name>
<feature type="compositionally biased region" description="Basic and acidic residues" evidence="2">
    <location>
        <begin position="636"/>
        <end position="651"/>
    </location>
</feature>
<evidence type="ECO:0000256" key="1">
    <source>
        <dbReference type="ARBA" id="ARBA00007357"/>
    </source>
</evidence>
<feature type="compositionally biased region" description="Basic residues" evidence="2">
    <location>
        <begin position="838"/>
        <end position="868"/>
    </location>
</feature>
<protein>
    <recommendedName>
        <fullName evidence="3">Peptidase M13 N-terminal domain-containing protein</fullName>
    </recommendedName>
</protein>
<comment type="similarity">
    <text evidence="1">Belongs to the peptidase M13 family.</text>
</comment>
<feature type="compositionally biased region" description="Basic and acidic residues" evidence="2">
    <location>
        <begin position="213"/>
        <end position="231"/>
    </location>
</feature>
<feature type="compositionally biased region" description="Low complexity" evidence="2">
    <location>
        <begin position="588"/>
        <end position="597"/>
    </location>
</feature>
<dbReference type="GO" id="GO:0004222">
    <property type="term" value="F:metalloendopeptidase activity"/>
    <property type="evidence" value="ECO:0007669"/>
    <property type="project" value="InterPro"/>
</dbReference>
<feature type="region of interest" description="Disordered" evidence="2">
    <location>
        <begin position="307"/>
        <end position="361"/>
    </location>
</feature>
<feature type="compositionally biased region" description="Basic and acidic residues" evidence="2">
    <location>
        <begin position="569"/>
        <end position="586"/>
    </location>
</feature>
<dbReference type="InterPro" id="IPR042089">
    <property type="entry name" value="Peptidase_M13_dom_2"/>
</dbReference>
<feature type="compositionally biased region" description="Basic residues" evidence="2">
    <location>
        <begin position="684"/>
        <end position="701"/>
    </location>
</feature>
<feature type="compositionally biased region" description="Polar residues" evidence="2">
    <location>
        <begin position="605"/>
        <end position="614"/>
    </location>
</feature>
<dbReference type="Pfam" id="PF05649">
    <property type="entry name" value="Peptidase_M13_N"/>
    <property type="match status" value="1"/>
</dbReference>
<comment type="caution">
    <text evidence="4">The sequence shown here is derived from an EMBL/GenBank/DDBJ whole genome shotgun (WGS) entry which is preliminary data.</text>
</comment>
<evidence type="ECO:0000313" key="4">
    <source>
        <dbReference type="EMBL" id="KAH7943013.1"/>
    </source>
</evidence>
<feature type="domain" description="Peptidase M13 N-terminal" evidence="3">
    <location>
        <begin position="987"/>
        <end position="1303"/>
    </location>
</feature>
<feature type="compositionally biased region" description="Basic residues" evidence="2">
    <location>
        <begin position="743"/>
        <end position="755"/>
    </location>
</feature>
<dbReference type="InterPro" id="IPR000718">
    <property type="entry name" value="Peptidase_M13"/>
</dbReference>
<feature type="compositionally biased region" description="Basic and acidic residues" evidence="2">
    <location>
        <begin position="809"/>
        <end position="825"/>
    </location>
</feature>
<accession>A0A9D4SRX9</accession>
<dbReference type="EMBL" id="JABSTV010001253">
    <property type="protein sequence ID" value="KAH7943013.1"/>
    <property type="molecule type" value="Genomic_DNA"/>
</dbReference>
<feature type="region of interest" description="Disordered" evidence="2">
    <location>
        <begin position="1"/>
        <end position="20"/>
    </location>
</feature>
<feature type="compositionally biased region" description="Basic and acidic residues" evidence="2">
    <location>
        <begin position="386"/>
        <end position="412"/>
    </location>
</feature>
<sequence length="1328" mass="145859">MASTASISSTQLVLPDGVPDEDFVATNPDVALRRRTLYEDTGPLFAEPRSQPSQSKAFELGFEDLCCYDAAKPHPRISATIRKPTATPRSRNTPPELAAEMGDAACLVALSSQRRRKNSSCTTLRARDGESLGSRTRGGGTSRARTDATEEEPSVEVTWRTEIRPIEGQHSSGKQAMPVLARQKKSPIPSGEPDATNRVPLSVTSTSTRKPPAAREKEGASARPADKRQGLKIDISFGKSPGPDKDGKLLKSISTNVEKIVARLLSRCGEDRQPLSGVDDSETSVIELDSQRCVSVDVTIADDVGDRRQPWTSPVKASHGQTTSRAVLTARTHDATAAPSGRTAAERPRRDGPRRAPTPTSIVHLTVGPIHFGHSQTGLQAISEPEGERKAERWKTPAERLPTERTTSRTPRETTTGQRMRQTTEKRLPQAQASTGEPVRAIKQHLTPETVSYPEVKVKPDKQSDLTSLRAVDKDDFKSDQQTEKTRTQDTSLHSILKDHRGTEDGSKKQGKATKDGRGEAAETQEKRSKASESSKTLSGSGTKLSSPRDVSPTEPEGSSPIKQPSKRIAADEHKDPTKELPKEGADSDGTTGSTTAKTLESETGETASKTMRTQELGELDPDASAIERAQKQSLVRKERSEMGEKDLDDFRVGFELALSPYRVLVGLQPARPSSEDEEGTTKKGAKLPKGRKYSKNRRVSIVRIQKSDIKRKRKKGQIDTPSLLLEEAPQAAETGERAPKADHKKKRRRGKKSRGASQPPKKARKTATSTEGPSAVTAAASAATREGKISGAPDGSQLEPALNKKRSAHDSRRPSSEEPTSLRELEEEEEEEAKREKEKRKKKKRVKERKKKKRKKRKKRKHKKKRDRPIGYRSGNASCRVLCPVAIGLVFSVILLFMLLRALGYASPATFTATTVQPTFTFPALPTTTRTVPPPVPSPLPPVPPPVVPTAKPTPPPAKNVYVCPTETCKREGAYIATLLKSNSKPCDDLLDYVCDSWSRDHPVNPAGFGSFVSRGTLIQDALQRELLQVIRSAPDEDLKVVAGLHESCARRPPRASPLKFWTKMFKTWVIRTWPANPKAQTSDVWQFAAELLRDLGFSTLLAVTVGVGRKSPPQAVVELDRPELLFEEGDDRFDRVRAVIRGAFLELPISSIYPGSSQERANQTQDVIFNLARLPNDGRPYSTATQERWISVEFRELDGGLQYFLRKLFDNIVRPRQEPDVVLKSPAYILEGLVPFVNNAVPVHILNYMGFLVMVRLAPFLPGKKLDSRGLFAYSALGRSLPDVTDTSALCLLAVESLLPDCIAKAAAILRDRTDTDFGARDVLSV</sequence>
<dbReference type="PROSITE" id="PS51885">
    <property type="entry name" value="NEPRILYSIN"/>
    <property type="match status" value="1"/>
</dbReference>
<gene>
    <name evidence="4" type="ORF">HPB52_003996</name>
</gene>
<dbReference type="VEuPathDB" id="VectorBase:RSAN_043334"/>
<feature type="compositionally biased region" description="Polar residues" evidence="2">
    <location>
        <begin position="1"/>
        <end position="12"/>
    </location>
</feature>
<evidence type="ECO:0000256" key="2">
    <source>
        <dbReference type="SAM" id="MobiDB-lite"/>
    </source>
</evidence>
<dbReference type="SUPFAM" id="SSF55486">
    <property type="entry name" value="Metalloproteases ('zincins'), catalytic domain"/>
    <property type="match status" value="1"/>
</dbReference>
<keyword evidence="5" id="KW-1185">Reference proteome</keyword>
<dbReference type="Gene3D" id="3.40.390.10">
    <property type="entry name" value="Collagenase (Catalytic Domain)"/>
    <property type="match status" value="1"/>
</dbReference>
<dbReference type="InterPro" id="IPR024079">
    <property type="entry name" value="MetalloPept_cat_dom_sf"/>
</dbReference>
<feature type="compositionally biased region" description="Basic and acidic residues" evidence="2">
    <location>
        <begin position="496"/>
        <end position="533"/>
    </location>
</feature>